<keyword evidence="3" id="KW-0378">Hydrolase</keyword>
<dbReference type="EMBL" id="RBZV01000020">
    <property type="protein sequence ID" value="RKP43468.1"/>
    <property type="molecule type" value="Genomic_DNA"/>
</dbReference>
<dbReference type="InterPro" id="IPR028090">
    <property type="entry name" value="JAB_dom_prok"/>
</dbReference>
<evidence type="ECO:0000313" key="8">
    <source>
        <dbReference type="Proteomes" id="UP000280434"/>
    </source>
</evidence>
<evidence type="ECO:0000256" key="5">
    <source>
        <dbReference type="ARBA" id="ARBA00023049"/>
    </source>
</evidence>
<keyword evidence="2" id="KW-0479">Metal-binding</keyword>
<accession>A0A494WY36</accession>
<dbReference type="Pfam" id="PF14464">
    <property type="entry name" value="Prok-JAB"/>
    <property type="match status" value="1"/>
</dbReference>
<feature type="domain" description="JAB" evidence="6">
    <location>
        <begin position="18"/>
        <end position="115"/>
    </location>
</feature>
<dbReference type="GO" id="GO:0006508">
    <property type="term" value="P:proteolysis"/>
    <property type="evidence" value="ECO:0007669"/>
    <property type="project" value="UniProtKB-KW"/>
</dbReference>
<keyword evidence="4" id="KW-0862">Zinc</keyword>
<dbReference type="SUPFAM" id="SSF102712">
    <property type="entry name" value="JAB1/MPN domain"/>
    <property type="match status" value="1"/>
</dbReference>
<proteinExistence type="predicted"/>
<evidence type="ECO:0000256" key="1">
    <source>
        <dbReference type="ARBA" id="ARBA00022670"/>
    </source>
</evidence>
<organism evidence="7 8">
    <name type="scientific">Trinickia fusca</name>
    <dbReference type="NCBI Taxonomy" id="2419777"/>
    <lineage>
        <taxon>Bacteria</taxon>
        <taxon>Pseudomonadati</taxon>
        <taxon>Pseudomonadota</taxon>
        <taxon>Betaproteobacteria</taxon>
        <taxon>Burkholderiales</taxon>
        <taxon>Burkholderiaceae</taxon>
        <taxon>Trinickia</taxon>
    </lineage>
</organism>
<evidence type="ECO:0000256" key="4">
    <source>
        <dbReference type="ARBA" id="ARBA00022833"/>
    </source>
</evidence>
<comment type="caution">
    <text evidence="7">The sequence shown here is derived from an EMBL/GenBank/DDBJ whole genome shotgun (WGS) entry which is preliminary data.</text>
</comment>
<name>A0A494WY36_9BURK</name>
<dbReference type="Gene3D" id="3.40.140.10">
    <property type="entry name" value="Cytidine Deaminase, domain 2"/>
    <property type="match status" value="1"/>
</dbReference>
<evidence type="ECO:0000259" key="6">
    <source>
        <dbReference type="Pfam" id="PF14464"/>
    </source>
</evidence>
<evidence type="ECO:0000256" key="2">
    <source>
        <dbReference type="ARBA" id="ARBA00022723"/>
    </source>
</evidence>
<gene>
    <name evidence="7" type="ORF">D7S89_25965</name>
</gene>
<keyword evidence="8" id="KW-1185">Reference proteome</keyword>
<sequence length="171" mass="18829">MTFFKAATTPAPLLEVPATLWAEVMEHLRAQGGGVRESGAFLLGHKTDAGRVVMRFVPYEQLQPDAFSNDYVSLKADSFAKLWEVCRAQGMTVVADVHTHPFGPGQSRSDRANPMVALKGHIALIVPRFAKGDPRPRDLGLYVYQGNHQWLSHSGSDVSRILRLTDAGVFQ</sequence>
<dbReference type="Proteomes" id="UP000280434">
    <property type="component" value="Unassembled WGS sequence"/>
</dbReference>
<keyword evidence="1" id="KW-0645">Protease</keyword>
<evidence type="ECO:0000256" key="3">
    <source>
        <dbReference type="ARBA" id="ARBA00022801"/>
    </source>
</evidence>
<reference evidence="7 8" key="1">
    <citation type="submission" date="2018-10" db="EMBL/GenBank/DDBJ databases">
        <title>Paraburkholderia sp. 7MK8-2, isolated from soil.</title>
        <authorList>
            <person name="Gao Z.-H."/>
            <person name="Qiu L.-H."/>
        </authorList>
    </citation>
    <scope>NUCLEOTIDE SEQUENCE [LARGE SCALE GENOMIC DNA]</scope>
    <source>
        <strain evidence="7 8">7MK8-2</strain>
    </source>
</reference>
<protein>
    <recommendedName>
        <fullName evidence="6">JAB domain-containing protein</fullName>
    </recommendedName>
</protein>
<dbReference type="GO" id="GO:0008237">
    <property type="term" value="F:metallopeptidase activity"/>
    <property type="evidence" value="ECO:0007669"/>
    <property type="project" value="UniProtKB-KW"/>
</dbReference>
<evidence type="ECO:0000313" key="7">
    <source>
        <dbReference type="EMBL" id="RKP43468.1"/>
    </source>
</evidence>
<keyword evidence="5" id="KW-0482">Metalloprotease</keyword>
<dbReference type="RefSeq" id="WP_121281741.1">
    <property type="nucleotide sequence ID" value="NZ_RBZV01000020.1"/>
</dbReference>
<dbReference type="GO" id="GO:0046872">
    <property type="term" value="F:metal ion binding"/>
    <property type="evidence" value="ECO:0007669"/>
    <property type="project" value="UniProtKB-KW"/>
</dbReference>
<dbReference type="AlphaFoldDB" id="A0A494WY36"/>
<dbReference type="OrthoDB" id="9103532at2"/>